<dbReference type="Proteomes" id="UP000419144">
    <property type="component" value="Unassembled WGS sequence"/>
</dbReference>
<feature type="region of interest" description="Disordered" evidence="1">
    <location>
        <begin position="467"/>
        <end position="505"/>
    </location>
</feature>
<accession>A0A640KCD0</accession>
<reference evidence="3" key="1">
    <citation type="submission" date="2019-11" db="EMBL/GenBank/DDBJ databases">
        <title>Leishmania tarentolae CDS.</title>
        <authorList>
            <person name="Goto Y."/>
            <person name="Yamagishi J."/>
        </authorList>
    </citation>
    <scope>NUCLEOTIDE SEQUENCE [LARGE SCALE GENOMIC DNA]</scope>
    <source>
        <strain evidence="3">Parrot Tar II</strain>
    </source>
</reference>
<organism evidence="3 4">
    <name type="scientific">Leishmania tarentolae</name>
    <name type="common">Sauroleishmania tarentolae</name>
    <dbReference type="NCBI Taxonomy" id="5689"/>
    <lineage>
        <taxon>Eukaryota</taxon>
        <taxon>Discoba</taxon>
        <taxon>Euglenozoa</taxon>
        <taxon>Kinetoplastea</taxon>
        <taxon>Metakinetoplastina</taxon>
        <taxon>Trypanosomatida</taxon>
        <taxon>Trypanosomatidae</taxon>
        <taxon>Leishmaniinae</taxon>
        <taxon>Leishmania</taxon>
        <taxon>lizard Leishmania</taxon>
    </lineage>
</organism>
<evidence type="ECO:0000313" key="4">
    <source>
        <dbReference type="Proteomes" id="UP000419144"/>
    </source>
</evidence>
<feature type="compositionally biased region" description="Polar residues" evidence="1">
    <location>
        <begin position="690"/>
        <end position="710"/>
    </location>
</feature>
<evidence type="ECO:0008006" key="5">
    <source>
        <dbReference type="Google" id="ProtNLM"/>
    </source>
</evidence>
<dbReference type="VEuPathDB" id="TriTrypDB:LtaPh_0106000"/>
<sequence length="735" mass="78982">MEHCHRPRAQAFTSAYVHTMLRCCQCVCVCVCACVSWPLPPTDSPPSLPLLDYYSLPRSRRTPPPSTPPPRTHRLRSCLRAAHQLRIRSCRRDDKSTLVPPRFYLSHGRAARAAAAPQRLSRPLGNTTYPTHTRKHTTGELMASPVPASCLSEAAPAAATTPVAASRPTAASVAFAPKMTALLAHSSANNNVVASTTVSPCFGASSVSHEQLKALAAMLGKLPELDPGELARVKSCFGAALGEGRENILNALELRVVLGELGLYPTEAELNLILRAYRGRVNLVTLTQYLRLYKKECWINYAAASSASHPHNAWSEKPPMMNVRASGWCGGGDGGDTDALKAFVALGGHEDGSGEIPASTLRDVIRGFGLTIDIDAMIRAVDVHNSGMVDYTDFCALWSQPTSTSSELGEASGAELSIGEALRRESADNAVMDAHRRRSSHGSAISDARQRLISLLTATPPLTSAAASMLRRRSQTLTQAPEQSSTAPHSRRCSPGGLQLPQNAGSRATTAAYGYRAGDAGNGHGFDGTAAYHTALAPQPMPITEEQHMQLVDMYLFPEKYNTVRRAPRFATADGSTSLASGAAGRESAPYSGSLYQKRLSCSSGNGSRRRSRRQVRGVASATRRSRSGVTGATDGGSATADFFASKSNNVYRPPSPMILSMRNSTAYRNRLKRLEEEKRRQECKGWNSPARTAASQQQQQNRMSHTGTATRGGGDGPSDMERMCSTSPSKMSTW</sequence>
<dbReference type="EMBL" id="BLBS01000001">
    <property type="protein sequence ID" value="GET85417.1"/>
    <property type="molecule type" value="Genomic_DNA"/>
</dbReference>
<protein>
    <recommendedName>
        <fullName evidence="5">EF-hand domain-containing protein</fullName>
    </recommendedName>
</protein>
<dbReference type="Gene3D" id="1.10.238.10">
    <property type="entry name" value="EF-hand"/>
    <property type="match status" value="1"/>
</dbReference>
<evidence type="ECO:0000256" key="1">
    <source>
        <dbReference type="SAM" id="MobiDB-lite"/>
    </source>
</evidence>
<name>A0A640KCD0_LEITA</name>
<keyword evidence="2" id="KW-0732">Signal</keyword>
<comment type="caution">
    <text evidence="3">The sequence shown here is derived from an EMBL/GenBank/DDBJ whole genome shotgun (WGS) entry which is preliminary data.</text>
</comment>
<feature type="compositionally biased region" description="Polar residues" evidence="1">
    <location>
        <begin position="725"/>
        <end position="735"/>
    </location>
</feature>
<dbReference type="SUPFAM" id="SSF47473">
    <property type="entry name" value="EF-hand"/>
    <property type="match status" value="1"/>
</dbReference>
<dbReference type="AlphaFoldDB" id="A0A640KCD0"/>
<evidence type="ECO:0000313" key="3">
    <source>
        <dbReference type="EMBL" id="GET85417.1"/>
    </source>
</evidence>
<feature type="region of interest" description="Disordered" evidence="1">
    <location>
        <begin position="676"/>
        <end position="735"/>
    </location>
</feature>
<feature type="region of interest" description="Disordered" evidence="1">
    <location>
        <begin position="598"/>
        <end position="641"/>
    </location>
</feature>
<proteinExistence type="predicted"/>
<keyword evidence="4" id="KW-1185">Reference proteome</keyword>
<dbReference type="InterPro" id="IPR011992">
    <property type="entry name" value="EF-hand-dom_pair"/>
</dbReference>
<feature type="signal peptide" evidence="2">
    <location>
        <begin position="1"/>
        <end position="26"/>
    </location>
</feature>
<feature type="chain" id="PRO_5024856881" description="EF-hand domain-containing protein" evidence="2">
    <location>
        <begin position="27"/>
        <end position="735"/>
    </location>
</feature>
<dbReference type="OrthoDB" id="26525at2759"/>
<evidence type="ECO:0000256" key="2">
    <source>
        <dbReference type="SAM" id="SignalP"/>
    </source>
</evidence>
<feature type="compositionally biased region" description="Polar residues" evidence="1">
    <location>
        <begin position="475"/>
        <end position="488"/>
    </location>
</feature>
<gene>
    <name evidence="3" type="ORF">LtaPh_0106000</name>
</gene>